<name>A0A4Z2IQ19_9TELE</name>
<keyword evidence="3" id="KW-1185">Reference proteome</keyword>
<gene>
    <name evidence="2" type="ORF">EYF80_010176</name>
</gene>
<evidence type="ECO:0000313" key="2">
    <source>
        <dbReference type="EMBL" id="TNN79594.1"/>
    </source>
</evidence>
<dbReference type="Proteomes" id="UP000314294">
    <property type="component" value="Unassembled WGS sequence"/>
</dbReference>
<reference evidence="2 3" key="1">
    <citation type="submission" date="2019-03" db="EMBL/GenBank/DDBJ databases">
        <title>First draft genome of Liparis tanakae, snailfish: a comprehensive survey of snailfish specific genes.</title>
        <authorList>
            <person name="Kim W."/>
            <person name="Song I."/>
            <person name="Jeong J.-H."/>
            <person name="Kim D."/>
            <person name="Kim S."/>
            <person name="Ryu S."/>
            <person name="Song J.Y."/>
            <person name="Lee S.K."/>
        </authorList>
    </citation>
    <scope>NUCLEOTIDE SEQUENCE [LARGE SCALE GENOMIC DNA]</scope>
    <source>
        <tissue evidence="2">Muscle</tissue>
    </source>
</reference>
<organism evidence="2 3">
    <name type="scientific">Liparis tanakae</name>
    <name type="common">Tanaka's snailfish</name>
    <dbReference type="NCBI Taxonomy" id="230148"/>
    <lineage>
        <taxon>Eukaryota</taxon>
        <taxon>Metazoa</taxon>
        <taxon>Chordata</taxon>
        <taxon>Craniata</taxon>
        <taxon>Vertebrata</taxon>
        <taxon>Euteleostomi</taxon>
        <taxon>Actinopterygii</taxon>
        <taxon>Neopterygii</taxon>
        <taxon>Teleostei</taxon>
        <taxon>Neoteleostei</taxon>
        <taxon>Acanthomorphata</taxon>
        <taxon>Eupercaria</taxon>
        <taxon>Perciformes</taxon>
        <taxon>Cottioidei</taxon>
        <taxon>Cottales</taxon>
        <taxon>Liparidae</taxon>
        <taxon>Liparis</taxon>
    </lineage>
</organism>
<accession>A0A4Z2IQ19</accession>
<comment type="caution">
    <text evidence="2">The sequence shown here is derived from an EMBL/GenBank/DDBJ whole genome shotgun (WGS) entry which is preliminary data.</text>
</comment>
<protein>
    <submittedName>
        <fullName evidence="2">Uncharacterized protein</fullName>
    </submittedName>
</protein>
<evidence type="ECO:0000313" key="3">
    <source>
        <dbReference type="Proteomes" id="UP000314294"/>
    </source>
</evidence>
<feature type="compositionally biased region" description="Basic and acidic residues" evidence="1">
    <location>
        <begin position="78"/>
        <end position="88"/>
    </location>
</feature>
<proteinExistence type="predicted"/>
<evidence type="ECO:0000256" key="1">
    <source>
        <dbReference type="SAM" id="MobiDB-lite"/>
    </source>
</evidence>
<dbReference type="EMBL" id="SRLO01000063">
    <property type="protein sequence ID" value="TNN79594.1"/>
    <property type="molecule type" value="Genomic_DNA"/>
</dbReference>
<feature type="compositionally biased region" description="Low complexity" evidence="1">
    <location>
        <begin position="42"/>
        <end position="57"/>
    </location>
</feature>
<sequence>MKTILADDESSVVQRNISQLSSASRLNNFERLSRTRSVLSHRAPVASSSRSQRRPSQGATRKAERDVTLALGRSVAARKRDEDERSVTDAHGGMRMRMRRMNWGGAGSLVTAITAGMVNPVASNIAEVSGVQRCSIQENTALLTGSHGLRRYPAVTVSDRTRQPPAVLTGSTFT</sequence>
<dbReference type="AlphaFoldDB" id="A0A4Z2IQ19"/>
<feature type="region of interest" description="Disordered" evidence="1">
    <location>
        <begin position="38"/>
        <end position="88"/>
    </location>
</feature>